<dbReference type="AlphaFoldDB" id="A0AAW0H7T2"/>
<name>A0AAW0H7T2_MYOGA</name>
<protein>
    <submittedName>
        <fullName evidence="2">Uncharacterized protein</fullName>
    </submittedName>
</protein>
<feature type="compositionally biased region" description="Basic and acidic residues" evidence="1">
    <location>
        <begin position="43"/>
        <end position="55"/>
    </location>
</feature>
<evidence type="ECO:0000313" key="3">
    <source>
        <dbReference type="Proteomes" id="UP001488838"/>
    </source>
</evidence>
<keyword evidence="3" id="KW-1185">Reference proteome</keyword>
<accession>A0AAW0H7T2</accession>
<dbReference type="EMBL" id="JBBHLL010000646">
    <property type="protein sequence ID" value="KAK7798949.1"/>
    <property type="molecule type" value="Genomic_DNA"/>
</dbReference>
<comment type="caution">
    <text evidence="2">The sequence shown here is derived from an EMBL/GenBank/DDBJ whole genome shotgun (WGS) entry which is preliminary data.</text>
</comment>
<feature type="compositionally biased region" description="Basic and acidic residues" evidence="1">
    <location>
        <begin position="20"/>
        <end position="30"/>
    </location>
</feature>
<proteinExistence type="predicted"/>
<sequence length="63" mass="6976">MTDGWKPDVIKIHYAPARRSNLESPREGRGKGKNPIFAGNREVNAETHSSTDAENKSWVSALP</sequence>
<reference evidence="2 3" key="1">
    <citation type="journal article" date="2023" name="bioRxiv">
        <title>Conserved and derived expression patterns and positive selection on dental genes reveal complex evolutionary context of ever-growing rodent molars.</title>
        <authorList>
            <person name="Calamari Z.T."/>
            <person name="Song A."/>
            <person name="Cohen E."/>
            <person name="Akter M."/>
            <person name="Roy R.D."/>
            <person name="Hallikas O."/>
            <person name="Christensen M.M."/>
            <person name="Li P."/>
            <person name="Marangoni P."/>
            <person name="Jernvall J."/>
            <person name="Klein O.D."/>
        </authorList>
    </citation>
    <scope>NUCLEOTIDE SEQUENCE [LARGE SCALE GENOMIC DNA]</scope>
    <source>
        <strain evidence="2">V071</strain>
    </source>
</reference>
<gene>
    <name evidence="2" type="ORF">U0070_014580</name>
</gene>
<evidence type="ECO:0000313" key="2">
    <source>
        <dbReference type="EMBL" id="KAK7798949.1"/>
    </source>
</evidence>
<feature type="region of interest" description="Disordered" evidence="1">
    <location>
        <begin position="16"/>
        <end position="63"/>
    </location>
</feature>
<organism evidence="2 3">
    <name type="scientific">Myodes glareolus</name>
    <name type="common">Bank vole</name>
    <name type="synonym">Clethrionomys glareolus</name>
    <dbReference type="NCBI Taxonomy" id="447135"/>
    <lineage>
        <taxon>Eukaryota</taxon>
        <taxon>Metazoa</taxon>
        <taxon>Chordata</taxon>
        <taxon>Craniata</taxon>
        <taxon>Vertebrata</taxon>
        <taxon>Euteleostomi</taxon>
        <taxon>Mammalia</taxon>
        <taxon>Eutheria</taxon>
        <taxon>Euarchontoglires</taxon>
        <taxon>Glires</taxon>
        <taxon>Rodentia</taxon>
        <taxon>Myomorpha</taxon>
        <taxon>Muroidea</taxon>
        <taxon>Cricetidae</taxon>
        <taxon>Arvicolinae</taxon>
        <taxon>Myodes</taxon>
    </lineage>
</organism>
<evidence type="ECO:0000256" key="1">
    <source>
        <dbReference type="SAM" id="MobiDB-lite"/>
    </source>
</evidence>
<dbReference type="Proteomes" id="UP001488838">
    <property type="component" value="Unassembled WGS sequence"/>
</dbReference>